<proteinExistence type="predicted"/>
<evidence type="ECO:0000256" key="1">
    <source>
        <dbReference type="SAM" id="MobiDB-lite"/>
    </source>
</evidence>
<sequence>TNTELKKQLLQLQKDHDDFRQSLEQKQRAHAEQVQKTDQLQKELEQCRDSSEQKSQQLKELKKQVKTSDEQIQQLNSSMAALTKKADQDVSVLRDQMEELTRQHQLATDQLKHQIAMSQEEAKARTVDVQQKSESIQIMQDEITNCKNIISQLNKQVSELEGDNEDAMGAMKQLQIAKEAQIHQANQLGQALELKEEEIKMLQRSLQDNAKHTEQLTSTVSDLREQILNQTQRLSQTKEKTSQREIELQSQLEEAMKQNASSSLTNTE</sequence>
<feature type="region of interest" description="Disordered" evidence="1">
    <location>
        <begin position="232"/>
        <end position="268"/>
    </location>
</feature>
<dbReference type="EMBL" id="GDID01004952">
    <property type="protein sequence ID" value="JAP91654.1"/>
    <property type="molecule type" value="Transcribed_RNA"/>
</dbReference>
<reference evidence="2" key="1">
    <citation type="submission" date="2015-07" db="EMBL/GenBank/DDBJ databases">
        <title>Adaptation to a free-living lifestyle via gene acquisitions in the diplomonad Trepomonas sp. PC1.</title>
        <authorList>
            <person name="Xu F."/>
            <person name="Jerlstrom-Hultqvist J."/>
            <person name="Kolisko M."/>
            <person name="Simpson A.G.B."/>
            <person name="Roger A.J."/>
            <person name="Svard S.G."/>
            <person name="Andersson J.O."/>
        </authorList>
    </citation>
    <scope>NUCLEOTIDE SEQUENCE</scope>
    <source>
        <strain evidence="2">PC1</strain>
    </source>
</reference>
<evidence type="ECO:0000313" key="2">
    <source>
        <dbReference type="EMBL" id="JAP91654.1"/>
    </source>
</evidence>
<protein>
    <submittedName>
        <fullName evidence="2">Uncharacterized protein</fullName>
    </submittedName>
</protein>
<feature type="region of interest" description="Disordered" evidence="1">
    <location>
        <begin position="23"/>
        <end position="66"/>
    </location>
</feature>
<feature type="compositionally biased region" description="Polar residues" evidence="1">
    <location>
        <begin position="248"/>
        <end position="268"/>
    </location>
</feature>
<accession>A0A146K6U9</accession>
<organism evidence="2">
    <name type="scientific">Trepomonas sp. PC1</name>
    <dbReference type="NCBI Taxonomy" id="1076344"/>
    <lineage>
        <taxon>Eukaryota</taxon>
        <taxon>Metamonada</taxon>
        <taxon>Diplomonadida</taxon>
        <taxon>Hexamitidae</taxon>
        <taxon>Hexamitinae</taxon>
        <taxon>Trepomonas</taxon>
    </lineage>
</organism>
<gene>
    <name evidence="2" type="ORF">TPC1_16665</name>
</gene>
<dbReference type="AlphaFoldDB" id="A0A146K6U9"/>
<feature type="compositionally biased region" description="Basic and acidic residues" evidence="1">
    <location>
        <begin position="236"/>
        <end position="247"/>
    </location>
</feature>
<feature type="non-terminal residue" evidence="2">
    <location>
        <position position="1"/>
    </location>
</feature>
<feature type="non-terminal residue" evidence="2">
    <location>
        <position position="268"/>
    </location>
</feature>
<name>A0A146K6U9_9EUKA</name>